<dbReference type="Proteomes" id="UP000095597">
    <property type="component" value="Unassembled WGS sequence"/>
</dbReference>
<feature type="transmembrane region" description="Helical" evidence="1">
    <location>
        <begin position="103"/>
        <end position="128"/>
    </location>
</feature>
<evidence type="ECO:0000313" key="2">
    <source>
        <dbReference type="EMBL" id="CUN04991.1"/>
    </source>
</evidence>
<keyword evidence="1" id="KW-0812">Transmembrane</keyword>
<keyword evidence="1" id="KW-0472">Membrane</keyword>
<dbReference type="EMBL" id="CYYM01000002">
    <property type="protein sequence ID" value="CUN65889.1"/>
    <property type="molecule type" value="Genomic_DNA"/>
</dbReference>
<gene>
    <name evidence="3" type="ORF">ERS852408_00729</name>
    <name evidence="2" type="ORF">ERS852573_01700</name>
</gene>
<dbReference type="InterPro" id="IPR010540">
    <property type="entry name" value="CmpB_TMEM229"/>
</dbReference>
<evidence type="ECO:0000256" key="1">
    <source>
        <dbReference type="SAM" id="Phobius"/>
    </source>
</evidence>
<organism evidence="3 4">
    <name type="scientific">Dorea longicatena</name>
    <dbReference type="NCBI Taxonomy" id="88431"/>
    <lineage>
        <taxon>Bacteria</taxon>
        <taxon>Bacillati</taxon>
        <taxon>Bacillota</taxon>
        <taxon>Clostridia</taxon>
        <taxon>Lachnospirales</taxon>
        <taxon>Lachnospiraceae</taxon>
        <taxon>Dorea</taxon>
    </lineage>
</organism>
<dbReference type="OrthoDB" id="1752779at2"/>
<dbReference type="Pfam" id="PF06541">
    <property type="entry name" value="ABC_trans_CmpB"/>
    <property type="match status" value="1"/>
</dbReference>
<dbReference type="EMBL" id="CYXO01000009">
    <property type="protein sequence ID" value="CUN04991.1"/>
    <property type="molecule type" value="Genomic_DNA"/>
</dbReference>
<dbReference type="RefSeq" id="WP_022416109.1">
    <property type="nucleotide sequence ID" value="NZ_CAXVIO010000008.1"/>
</dbReference>
<dbReference type="AlphaFoldDB" id="A0A173YQD8"/>
<evidence type="ECO:0000313" key="5">
    <source>
        <dbReference type="Proteomes" id="UP000095597"/>
    </source>
</evidence>
<evidence type="ECO:0000313" key="3">
    <source>
        <dbReference type="EMBL" id="CUN65889.1"/>
    </source>
</evidence>
<dbReference type="Proteomes" id="UP000095380">
    <property type="component" value="Unassembled WGS sequence"/>
</dbReference>
<name>A0A173YQD8_9FIRM</name>
<keyword evidence="1" id="KW-1133">Transmembrane helix</keyword>
<proteinExistence type="predicted"/>
<accession>A0A173YQD8</accession>
<feature type="transmembrane region" description="Helical" evidence="1">
    <location>
        <begin position="31"/>
        <end position="49"/>
    </location>
</feature>
<reference evidence="4 5" key="1">
    <citation type="submission" date="2015-09" db="EMBL/GenBank/DDBJ databases">
        <authorList>
            <consortium name="Pathogen Informatics"/>
        </authorList>
    </citation>
    <scope>NUCLEOTIDE SEQUENCE [LARGE SCALE GENOMIC DNA]</scope>
    <source>
        <strain evidence="3 4">2789STDY5608851</strain>
        <strain evidence="2 5">2789STDY5834961</strain>
    </source>
</reference>
<protein>
    <submittedName>
        <fullName evidence="3">Predicted membrane protein</fullName>
    </submittedName>
</protein>
<feature type="transmembrane region" description="Helical" evidence="1">
    <location>
        <begin position="61"/>
        <end position="83"/>
    </location>
</feature>
<feature type="transmembrane region" description="Helical" evidence="1">
    <location>
        <begin position="7"/>
        <end position="25"/>
    </location>
</feature>
<evidence type="ECO:0000313" key="4">
    <source>
        <dbReference type="Proteomes" id="UP000095380"/>
    </source>
</evidence>
<sequence length="152" mass="17998">MKKISEYLFLWGIGGWIYYSLEIIFRGFSHWSMFVLGGICMMFFTYQGELVHWQDDFLRQVLRCSIFVTAMEFITGIIVNKWFALHVWDYSCLPFQLFGQICLPFMILFACLCAVGIYLSANILHLLYGEDKPQFVRKTILLNSKYKCYNEM</sequence>